<dbReference type="Proteomes" id="UP000244180">
    <property type="component" value="Unassembled WGS sequence"/>
</dbReference>
<keyword evidence="5" id="KW-0812">Transmembrane</keyword>
<keyword evidence="4" id="KW-1003">Cell membrane</keyword>
<dbReference type="SUPFAM" id="SSF53807">
    <property type="entry name" value="Helical backbone' metal receptor"/>
    <property type="match status" value="1"/>
</dbReference>
<evidence type="ECO:0000256" key="4">
    <source>
        <dbReference type="ARBA" id="ARBA00022475"/>
    </source>
</evidence>
<accession>A0A2T5G6L4</accession>
<organism evidence="8 9">
    <name type="scientific">Hydrogenibacillus schlegelii</name>
    <name type="common">Bacillus schlegelii</name>
    <dbReference type="NCBI Taxonomy" id="1484"/>
    <lineage>
        <taxon>Bacteria</taxon>
        <taxon>Bacillati</taxon>
        <taxon>Bacillota</taxon>
        <taxon>Bacilli</taxon>
        <taxon>Bacillales</taxon>
        <taxon>Bacillales Family X. Incertae Sedis</taxon>
        <taxon>Hydrogenibacillus</taxon>
    </lineage>
</organism>
<evidence type="ECO:0000256" key="1">
    <source>
        <dbReference type="ARBA" id="ARBA00004651"/>
    </source>
</evidence>
<dbReference type="GO" id="GO:0022857">
    <property type="term" value="F:transmembrane transporter activity"/>
    <property type="evidence" value="ECO:0007669"/>
    <property type="project" value="InterPro"/>
</dbReference>
<dbReference type="GO" id="GO:0005886">
    <property type="term" value="C:plasma membrane"/>
    <property type="evidence" value="ECO:0007669"/>
    <property type="project" value="UniProtKB-SubCell"/>
</dbReference>
<dbReference type="Pfam" id="PF01032">
    <property type="entry name" value="FecCD"/>
    <property type="match status" value="1"/>
</dbReference>
<evidence type="ECO:0000256" key="7">
    <source>
        <dbReference type="ARBA" id="ARBA00023136"/>
    </source>
</evidence>
<evidence type="ECO:0000256" key="6">
    <source>
        <dbReference type="ARBA" id="ARBA00022989"/>
    </source>
</evidence>
<name>A0A2T5G6L4_HYDSH</name>
<dbReference type="InterPro" id="IPR000522">
    <property type="entry name" value="ABC_transptr_permease_BtuC"/>
</dbReference>
<comment type="subcellular location">
    <subcellularLocation>
        <location evidence="1">Cell membrane</location>
        <topology evidence="1">Multi-pass membrane protein</topology>
    </subcellularLocation>
</comment>
<sequence length="170" mass="18797">MRVKRVGLCDLWLLPLAVCALLSGRYDLPLSEIIRHLFHPAPGSEAAIVIYHIRIPRLALALVVGGALAASGAAYQNMFHTSSKSGGPSAPNRPRSGSSLIWKARQVYRFPSNITSWDYPSPNIGLSYLWLAKRLHPEAFLDVDLTQEADAFFKRFYGVGFTELGGRLED</sequence>
<evidence type="ECO:0000256" key="5">
    <source>
        <dbReference type="ARBA" id="ARBA00022692"/>
    </source>
</evidence>
<comment type="caution">
    <text evidence="8">The sequence shown here is derived from an EMBL/GenBank/DDBJ whole genome shotgun (WGS) entry which is preliminary data.</text>
</comment>
<dbReference type="AlphaFoldDB" id="A0A2T5G6L4"/>
<evidence type="ECO:0000256" key="3">
    <source>
        <dbReference type="ARBA" id="ARBA00022448"/>
    </source>
</evidence>
<evidence type="ECO:0000313" key="8">
    <source>
        <dbReference type="EMBL" id="PTQ51820.1"/>
    </source>
</evidence>
<dbReference type="SUPFAM" id="SSF81345">
    <property type="entry name" value="ABC transporter involved in vitamin B12 uptake, BtuC"/>
    <property type="match status" value="1"/>
</dbReference>
<dbReference type="Gene3D" id="1.10.3470.10">
    <property type="entry name" value="ABC transporter involved in vitamin B12 uptake, BtuC"/>
    <property type="match status" value="1"/>
</dbReference>
<keyword evidence="7" id="KW-0472">Membrane</keyword>
<dbReference type="InterPro" id="IPR037294">
    <property type="entry name" value="ABC_BtuC-like"/>
</dbReference>
<dbReference type="EMBL" id="PEBV01000038">
    <property type="protein sequence ID" value="PTQ51820.1"/>
    <property type="molecule type" value="Genomic_DNA"/>
</dbReference>
<dbReference type="RefSeq" id="WP_273000595.1">
    <property type="nucleotide sequence ID" value="NZ_PEBV01000038.1"/>
</dbReference>
<evidence type="ECO:0000256" key="2">
    <source>
        <dbReference type="ARBA" id="ARBA00007935"/>
    </source>
</evidence>
<evidence type="ECO:0000313" key="9">
    <source>
        <dbReference type="Proteomes" id="UP000244180"/>
    </source>
</evidence>
<protein>
    <submittedName>
        <fullName evidence="8">Molybdenum ABC transporter, solute-binding protein</fullName>
    </submittedName>
</protein>
<keyword evidence="3" id="KW-0813">Transport</keyword>
<gene>
    <name evidence="8" type="ORF">HSCHL_1157</name>
</gene>
<proteinExistence type="inferred from homology"/>
<comment type="similarity">
    <text evidence="2">Belongs to the binding-protein-dependent transport system permease family. FecCD subfamily.</text>
</comment>
<reference evidence="8 9" key="1">
    <citation type="submission" date="2017-08" db="EMBL/GenBank/DDBJ databases">
        <title>Burning lignite coal seam in the remote Altai Mountains harbors a hydrogen-driven thermophilic microbial community.</title>
        <authorList>
            <person name="Kadnikov V.V."/>
            <person name="Mardanov A.V."/>
            <person name="Ivasenko D."/>
            <person name="Beletsky A.V."/>
            <person name="Karnachuk O.V."/>
            <person name="Ravin N.V."/>
        </authorList>
    </citation>
    <scope>NUCLEOTIDE SEQUENCE [LARGE SCALE GENOMIC DNA]</scope>
    <source>
        <strain evidence="8">AL33</strain>
    </source>
</reference>
<dbReference type="Gene3D" id="3.40.50.1980">
    <property type="entry name" value="Nitrogenase molybdenum iron protein domain"/>
    <property type="match status" value="1"/>
</dbReference>
<keyword evidence="6" id="KW-1133">Transmembrane helix</keyword>